<name>A0ABX2IXR8_9HYPH</name>
<proteinExistence type="predicted"/>
<protein>
    <recommendedName>
        <fullName evidence="4">ProQ/FinO domain-containing protein</fullName>
    </recommendedName>
</protein>
<gene>
    <name evidence="2" type="ORF">G6L72_02275</name>
</gene>
<feature type="region of interest" description="Disordered" evidence="1">
    <location>
        <begin position="60"/>
        <end position="86"/>
    </location>
</feature>
<keyword evidence="3" id="KW-1185">Reference proteome</keyword>
<organism evidence="2 3">
    <name type="scientific">Agrobacterium rubi</name>
    <dbReference type="NCBI Taxonomy" id="28099"/>
    <lineage>
        <taxon>Bacteria</taxon>
        <taxon>Pseudomonadati</taxon>
        <taxon>Pseudomonadota</taxon>
        <taxon>Alphaproteobacteria</taxon>
        <taxon>Hyphomicrobiales</taxon>
        <taxon>Rhizobiaceae</taxon>
        <taxon>Rhizobium/Agrobacterium group</taxon>
        <taxon>Agrobacterium</taxon>
    </lineage>
</organism>
<dbReference type="RefSeq" id="WP_174003017.1">
    <property type="nucleotide sequence ID" value="NZ_JAAMCP010000001.1"/>
</dbReference>
<accession>A0ABX2IXR8</accession>
<comment type="caution">
    <text evidence="2">The sequence shown here is derived from an EMBL/GenBank/DDBJ whole genome shotgun (WGS) entry which is preliminary data.</text>
</comment>
<reference evidence="2 3" key="1">
    <citation type="journal article" date="2020" name="Science">
        <title>Unexpected conservation and global transmission of agrobacterial virulence plasmids.</title>
        <authorList>
            <person name="Weisberg A.J."/>
            <person name="Davis E.W. 2nd"/>
            <person name="Tabima J."/>
            <person name="Belcher M.S."/>
            <person name="Miller M."/>
            <person name="Kuo C.H."/>
            <person name="Loper J.E."/>
            <person name="Grunwald N.J."/>
            <person name="Putnam M.L."/>
            <person name="Chang J.H."/>
        </authorList>
    </citation>
    <scope>NUCLEOTIDE SEQUENCE [LARGE SCALE GENOMIC DNA]</scope>
    <source>
        <strain evidence="2 3">A19/93</strain>
    </source>
</reference>
<evidence type="ECO:0000256" key="1">
    <source>
        <dbReference type="SAM" id="MobiDB-lite"/>
    </source>
</evidence>
<dbReference type="EMBL" id="JAAMCP010000001">
    <property type="protein sequence ID" value="NTF35541.1"/>
    <property type="molecule type" value="Genomic_DNA"/>
</dbReference>
<sequence>MNVAPATIDKLGKLFPRLASDHDGEVIATARAIIRTLASSGASLHDMAELMRPKETVKEKIVYRDKPAPKKAKKKKPEPEFQPPPDRVKVLWTDVIRWAPYLINDCGLNEREIAFISTVHDWAKTYKTKLTMTHKQADWWGRILIENDIQPGATE</sequence>
<evidence type="ECO:0000313" key="2">
    <source>
        <dbReference type="EMBL" id="NTF35541.1"/>
    </source>
</evidence>
<evidence type="ECO:0000313" key="3">
    <source>
        <dbReference type="Proteomes" id="UP000822331"/>
    </source>
</evidence>
<evidence type="ECO:0008006" key="4">
    <source>
        <dbReference type="Google" id="ProtNLM"/>
    </source>
</evidence>
<dbReference type="Proteomes" id="UP000822331">
    <property type="component" value="Unassembled WGS sequence"/>
</dbReference>